<evidence type="ECO:0000259" key="7">
    <source>
        <dbReference type="Pfam" id="PF02687"/>
    </source>
</evidence>
<dbReference type="PANTHER" id="PTHR30287:SF1">
    <property type="entry name" value="INNER MEMBRANE PROTEIN"/>
    <property type="match status" value="1"/>
</dbReference>
<dbReference type="OrthoDB" id="9775544at2"/>
<feature type="transmembrane region" description="Helical" evidence="6">
    <location>
        <begin position="758"/>
        <end position="787"/>
    </location>
</feature>
<dbReference type="GO" id="GO:0005886">
    <property type="term" value="C:plasma membrane"/>
    <property type="evidence" value="ECO:0007669"/>
    <property type="project" value="UniProtKB-SubCell"/>
</dbReference>
<feature type="transmembrane region" description="Helical" evidence="6">
    <location>
        <begin position="21"/>
        <end position="41"/>
    </location>
</feature>
<dbReference type="Proteomes" id="UP000183974">
    <property type="component" value="Unassembled WGS sequence"/>
</dbReference>
<keyword evidence="9" id="KW-1185">Reference proteome</keyword>
<dbReference type="AlphaFoldDB" id="A0A1M6YQN2"/>
<feature type="transmembrane region" description="Helical" evidence="6">
    <location>
        <begin position="799"/>
        <end position="824"/>
    </location>
</feature>
<keyword evidence="2" id="KW-1003">Cell membrane</keyword>
<sequence>MSLSTAARLARRELRGGLQGFRIFLACVILGVAAIAAVGTVRESIANGLAREGATLLGGDAEIEFTYRFATQAERDWMETTATTVSEIVDFRSMAVSPDGERGLTQIKAVDGAYPLLGEVVLDPAIPLSDALNGRDGLPGAVMHPLLSGKLGLAPGDRFRLGTAEFVLSAEIVIEPDNATSGFGLGPRTILRRADLEGAGLLGPGTLYSTHYRIALPPGTDLVALQHEAETTFAEAGLRWRDARNGAPGVAEFVDRLGAFLVLVGLSGLAVGGVGISAALRAYLATKTETIATLRTIGADRQTVFLTYFLQVAVLALIGIACGLALGVGVPILLSPIIEARLPVPALFAPYPAPMAEAALYSALTVLIFTLWPLARAQDIRAAALFRDALGQGRKLPRWPYLVATLALIAALVGAAMWLSGNARLTLATTGGIMGALFLLVLAAFAIVLIARRARRLARGRPALAWALAAIGGPGTTAGPVMLSLGLGLSVLAAVGQIDQNLRNAISRDLPERAPSYFFVDIQKDQMPAFMDRLENDPAVSRIDNAPMLRGVISRINGRPAIEVAPGHWVVEGDRGISYADALPERTRIIAGTWWGEGYTGPPQISFAAEEAEEMGLKIGDEITVNILGRDMTAKLTSLREVDFSTAGMGFVMVMNAAALEAAPHTFIATVYADPDAEKAILRDLSDRMPNITAINVRDAVDRVSGLLAGLASATAWGAAATLLTGFLVLIGAAAADQTARTREAAILKTLGASRGRILLSLALRAAILGAVAGLVALGAGIAGGWAVSYFVMETDFEIAWLSALGIVSGGALISLLAGLAFAWRPMQARPARVLRARE</sequence>
<protein>
    <submittedName>
        <fullName evidence="8">Putative ABC transport system permease protein</fullName>
    </submittedName>
</protein>
<feature type="transmembrane region" description="Helical" evidence="6">
    <location>
        <begin position="463"/>
        <end position="496"/>
    </location>
</feature>
<accession>A0A1M6YQN2</accession>
<feature type="transmembrane region" description="Helical" evidence="6">
    <location>
        <begin position="257"/>
        <end position="284"/>
    </location>
</feature>
<name>A0A1M6YQN2_9RHOB</name>
<dbReference type="Pfam" id="PF02687">
    <property type="entry name" value="FtsX"/>
    <property type="match status" value="2"/>
</dbReference>
<dbReference type="EMBL" id="FRBR01000001">
    <property type="protein sequence ID" value="SHL20460.1"/>
    <property type="molecule type" value="Genomic_DNA"/>
</dbReference>
<feature type="transmembrane region" description="Helical" evidence="6">
    <location>
        <begin position="358"/>
        <end position="378"/>
    </location>
</feature>
<keyword evidence="5 6" id="KW-0472">Membrane</keyword>
<evidence type="ECO:0000256" key="2">
    <source>
        <dbReference type="ARBA" id="ARBA00022475"/>
    </source>
</evidence>
<evidence type="ECO:0000256" key="1">
    <source>
        <dbReference type="ARBA" id="ARBA00004651"/>
    </source>
</evidence>
<evidence type="ECO:0000256" key="3">
    <source>
        <dbReference type="ARBA" id="ARBA00022692"/>
    </source>
</evidence>
<keyword evidence="3 6" id="KW-0812">Transmembrane</keyword>
<dbReference type="InterPro" id="IPR038766">
    <property type="entry name" value="Membrane_comp_ABC_pdt"/>
</dbReference>
<comment type="subcellular location">
    <subcellularLocation>
        <location evidence="1">Cell membrane</location>
        <topology evidence="1">Multi-pass membrane protein</topology>
    </subcellularLocation>
</comment>
<evidence type="ECO:0000256" key="5">
    <source>
        <dbReference type="ARBA" id="ARBA00023136"/>
    </source>
</evidence>
<evidence type="ECO:0000313" key="8">
    <source>
        <dbReference type="EMBL" id="SHL20460.1"/>
    </source>
</evidence>
<dbReference type="PANTHER" id="PTHR30287">
    <property type="entry name" value="MEMBRANE COMPONENT OF PREDICTED ABC SUPERFAMILY METABOLITE UPTAKE TRANSPORTER"/>
    <property type="match status" value="1"/>
</dbReference>
<feature type="transmembrane region" description="Helical" evidence="6">
    <location>
        <begin position="716"/>
        <end position="737"/>
    </location>
</feature>
<feature type="transmembrane region" description="Helical" evidence="6">
    <location>
        <begin position="305"/>
        <end position="338"/>
    </location>
</feature>
<proteinExistence type="predicted"/>
<dbReference type="STRING" id="337701.SAMN05444398_101981"/>
<evidence type="ECO:0000256" key="4">
    <source>
        <dbReference type="ARBA" id="ARBA00022989"/>
    </source>
</evidence>
<feature type="transmembrane region" description="Helical" evidence="6">
    <location>
        <begin position="399"/>
        <end position="419"/>
    </location>
</feature>
<reference evidence="8 9" key="1">
    <citation type="submission" date="2016-11" db="EMBL/GenBank/DDBJ databases">
        <authorList>
            <person name="Jaros S."/>
            <person name="Januszkiewicz K."/>
            <person name="Wedrychowicz H."/>
        </authorList>
    </citation>
    <scope>NUCLEOTIDE SEQUENCE [LARGE SCALE GENOMIC DNA]</scope>
    <source>
        <strain evidence="8 9">DSM 29589</strain>
    </source>
</reference>
<keyword evidence="4 6" id="KW-1133">Transmembrane helix</keyword>
<dbReference type="InterPro" id="IPR003838">
    <property type="entry name" value="ABC3_permease_C"/>
</dbReference>
<evidence type="ECO:0000313" key="9">
    <source>
        <dbReference type="Proteomes" id="UP000183974"/>
    </source>
</evidence>
<organism evidence="8 9">
    <name type="scientific">Roseovarius pacificus</name>
    <dbReference type="NCBI Taxonomy" id="337701"/>
    <lineage>
        <taxon>Bacteria</taxon>
        <taxon>Pseudomonadati</taxon>
        <taxon>Pseudomonadota</taxon>
        <taxon>Alphaproteobacteria</taxon>
        <taxon>Rhodobacterales</taxon>
        <taxon>Roseobacteraceae</taxon>
        <taxon>Roseovarius</taxon>
    </lineage>
</organism>
<dbReference type="RefSeq" id="WP_073033343.1">
    <property type="nucleotide sequence ID" value="NZ_BMLR01000001.1"/>
</dbReference>
<feature type="domain" description="ABC3 transporter permease C-terminal" evidence="7">
    <location>
        <begin position="264"/>
        <end position="376"/>
    </location>
</feature>
<feature type="domain" description="ABC3 transporter permease C-terminal" evidence="7">
    <location>
        <begin position="720"/>
        <end position="828"/>
    </location>
</feature>
<evidence type="ECO:0000256" key="6">
    <source>
        <dbReference type="SAM" id="Phobius"/>
    </source>
</evidence>
<feature type="transmembrane region" description="Helical" evidence="6">
    <location>
        <begin position="425"/>
        <end position="451"/>
    </location>
</feature>
<gene>
    <name evidence="8" type="ORF">SAMN05444398_101981</name>
</gene>